<dbReference type="Pfam" id="PF13520">
    <property type="entry name" value="AA_permease_2"/>
    <property type="match status" value="1"/>
</dbReference>
<dbReference type="GO" id="GO:0005886">
    <property type="term" value="C:plasma membrane"/>
    <property type="evidence" value="ECO:0007669"/>
    <property type="project" value="UniProtKB-SubCell"/>
</dbReference>
<evidence type="ECO:0000313" key="7">
    <source>
        <dbReference type="EMBL" id="MRG61060.1"/>
    </source>
</evidence>
<dbReference type="AlphaFoldDB" id="A0A6I2FEE0"/>
<keyword evidence="3 6" id="KW-0812">Transmembrane</keyword>
<feature type="transmembrane region" description="Helical" evidence="6">
    <location>
        <begin position="233"/>
        <end position="258"/>
    </location>
</feature>
<dbReference type="GO" id="GO:0022857">
    <property type="term" value="F:transmembrane transporter activity"/>
    <property type="evidence" value="ECO:0007669"/>
    <property type="project" value="InterPro"/>
</dbReference>
<evidence type="ECO:0000256" key="2">
    <source>
        <dbReference type="ARBA" id="ARBA00022475"/>
    </source>
</evidence>
<comment type="subcellular location">
    <subcellularLocation>
        <location evidence="1">Cell membrane</location>
        <topology evidence="1">Multi-pass membrane protein</topology>
    </subcellularLocation>
</comment>
<keyword evidence="8" id="KW-1185">Reference proteome</keyword>
<feature type="transmembrane region" description="Helical" evidence="6">
    <location>
        <begin position="121"/>
        <end position="139"/>
    </location>
</feature>
<feature type="transmembrane region" description="Helical" evidence="6">
    <location>
        <begin position="350"/>
        <end position="370"/>
    </location>
</feature>
<keyword evidence="5 6" id="KW-0472">Membrane</keyword>
<dbReference type="Gene3D" id="1.20.1740.10">
    <property type="entry name" value="Amino acid/polyamine transporter I"/>
    <property type="match status" value="1"/>
</dbReference>
<organism evidence="7 8">
    <name type="scientific">Agromyces agglutinans</name>
    <dbReference type="NCBI Taxonomy" id="2662258"/>
    <lineage>
        <taxon>Bacteria</taxon>
        <taxon>Bacillati</taxon>
        <taxon>Actinomycetota</taxon>
        <taxon>Actinomycetes</taxon>
        <taxon>Micrococcales</taxon>
        <taxon>Microbacteriaceae</taxon>
        <taxon>Agromyces</taxon>
    </lineage>
</organism>
<dbReference type="InterPro" id="IPR006311">
    <property type="entry name" value="TAT_signal"/>
</dbReference>
<name>A0A6I2FEE0_9MICO</name>
<evidence type="ECO:0000256" key="5">
    <source>
        <dbReference type="ARBA" id="ARBA00023136"/>
    </source>
</evidence>
<evidence type="ECO:0000256" key="6">
    <source>
        <dbReference type="SAM" id="Phobius"/>
    </source>
</evidence>
<keyword evidence="2" id="KW-1003">Cell membrane</keyword>
<feature type="transmembrane region" description="Helical" evidence="6">
    <location>
        <begin position="190"/>
        <end position="212"/>
    </location>
</feature>
<gene>
    <name evidence="7" type="ORF">GE115_14480</name>
</gene>
<dbReference type="RefSeq" id="WP_312855204.1">
    <property type="nucleotide sequence ID" value="NZ_WJIF01000009.1"/>
</dbReference>
<dbReference type="Proteomes" id="UP000431080">
    <property type="component" value="Unassembled WGS sequence"/>
</dbReference>
<feature type="transmembrane region" description="Helical" evidence="6">
    <location>
        <begin position="12"/>
        <end position="37"/>
    </location>
</feature>
<evidence type="ECO:0000256" key="4">
    <source>
        <dbReference type="ARBA" id="ARBA00022989"/>
    </source>
</evidence>
<proteinExistence type="predicted"/>
<dbReference type="PIRSF" id="PIRSF006060">
    <property type="entry name" value="AA_transporter"/>
    <property type="match status" value="1"/>
</dbReference>
<keyword evidence="4 6" id="KW-1133">Transmembrane helix</keyword>
<protein>
    <submittedName>
        <fullName evidence="7">Amino acid permease</fullName>
    </submittedName>
</protein>
<dbReference type="PANTHER" id="PTHR42770:SF7">
    <property type="entry name" value="MEMBRANE PROTEIN"/>
    <property type="match status" value="1"/>
</dbReference>
<dbReference type="InterPro" id="IPR050367">
    <property type="entry name" value="APC_superfamily"/>
</dbReference>
<feature type="transmembrane region" description="Helical" evidence="6">
    <location>
        <begin position="325"/>
        <end position="344"/>
    </location>
</feature>
<evidence type="ECO:0000313" key="8">
    <source>
        <dbReference type="Proteomes" id="UP000431080"/>
    </source>
</evidence>
<dbReference type="InterPro" id="IPR002293">
    <property type="entry name" value="AA/rel_permease1"/>
</dbReference>
<dbReference type="PROSITE" id="PS51318">
    <property type="entry name" value="TAT"/>
    <property type="match status" value="1"/>
</dbReference>
<feature type="transmembrane region" description="Helical" evidence="6">
    <location>
        <begin position="278"/>
        <end position="304"/>
    </location>
</feature>
<accession>A0A6I2FEE0</accession>
<feature type="transmembrane region" description="Helical" evidence="6">
    <location>
        <begin position="401"/>
        <end position="419"/>
    </location>
</feature>
<feature type="transmembrane region" description="Helical" evidence="6">
    <location>
        <begin position="146"/>
        <end position="170"/>
    </location>
</feature>
<reference evidence="7 8" key="1">
    <citation type="submission" date="2019-10" db="EMBL/GenBank/DDBJ databases">
        <authorList>
            <person name="Nie G."/>
            <person name="Ming H."/>
            <person name="Yi B."/>
        </authorList>
    </citation>
    <scope>NUCLEOTIDE SEQUENCE [LARGE SCALE GENOMIC DNA]</scope>
    <source>
        <strain evidence="7 8">CFH 90414</strain>
    </source>
</reference>
<feature type="transmembrane region" description="Helical" evidence="6">
    <location>
        <begin position="377"/>
        <end position="395"/>
    </location>
</feature>
<feature type="transmembrane region" description="Helical" evidence="6">
    <location>
        <begin position="43"/>
        <end position="67"/>
    </location>
</feature>
<dbReference type="PANTHER" id="PTHR42770">
    <property type="entry name" value="AMINO ACID TRANSPORTER-RELATED"/>
    <property type="match status" value="1"/>
</dbReference>
<comment type="caution">
    <text evidence="7">The sequence shown here is derived from an EMBL/GenBank/DDBJ whole genome shotgun (WGS) entry which is preliminary data.</text>
</comment>
<evidence type="ECO:0000256" key="1">
    <source>
        <dbReference type="ARBA" id="ARBA00004651"/>
    </source>
</evidence>
<feature type="transmembrane region" description="Helical" evidence="6">
    <location>
        <begin position="88"/>
        <end position="115"/>
    </location>
</feature>
<dbReference type="EMBL" id="WJIF01000009">
    <property type="protein sequence ID" value="MRG61060.1"/>
    <property type="molecule type" value="Genomic_DNA"/>
</dbReference>
<evidence type="ECO:0000256" key="3">
    <source>
        <dbReference type="ARBA" id="ARBA00022692"/>
    </source>
</evidence>
<sequence length="428" mass="42376">MNSAPRLARRLALGGAVAIGLAAMIGAGVFGAFGPAAAAAGDLLLVGLGVAAVIAFANAMSTAQLAARYPESGGAYRYGRERLGAWPGFLAGWGFVIGKTASGAAMAMTAAAYLVPAGWERPVAVAAVMAIAGVNLLGITRTARVATVLVAVVLAVLALVVVAGVIAAAGGGAAGAAPASPDGSGAGASVTPYGVLQSAGLLFFAFAGYARVATLGEEVVDPARTIPRAVTTSLGIVVVLYAVIGVVLLAALGAASLARSDAPLADVVRLVGWDAAVPVVQAGAAIAALGALLALVAGIGRTSLAMARDRELPAPMAKVSSRFHVPWVAEVVVAVAIIALVLTADLRGAIGFSSFGVLAYYLVANLAALTQPSSERLAPRWLSALGAVGCVVLVATLPWQAVVGGTAVFAVGALIRLIAQARRRRLAA</sequence>